<dbReference type="AlphaFoldDB" id="A0A8S3UQE7"/>
<accession>A0A8S3UQE7</accession>
<organism evidence="1 2">
    <name type="scientific">Mytilus edulis</name>
    <name type="common">Blue mussel</name>
    <dbReference type="NCBI Taxonomy" id="6550"/>
    <lineage>
        <taxon>Eukaryota</taxon>
        <taxon>Metazoa</taxon>
        <taxon>Spiralia</taxon>
        <taxon>Lophotrochozoa</taxon>
        <taxon>Mollusca</taxon>
        <taxon>Bivalvia</taxon>
        <taxon>Autobranchia</taxon>
        <taxon>Pteriomorphia</taxon>
        <taxon>Mytilida</taxon>
        <taxon>Mytiloidea</taxon>
        <taxon>Mytilidae</taxon>
        <taxon>Mytilinae</taxon>
        <taxon>Mytilus</taxon>
    </lineage>
</organism>
<dbReference type="Gene3D" id="2.40.70.10">
    <property type="entry name" value="Acid Proteases"/>
    <property type="match status" value="1"/>
</dbReference>
<evidence type="ECO:0000313" key="1">
    <source>
        <dbReference type="EMBL" id="CAG2246128.1"/>
    </source>
</evidence>
<dbReference type="OrthoDB" id="10058380at2759"/>
<dbReference type="Proteomes" id="UP000683360">
    <property type="component" value="Unassembled WGS sequence"/>
</dbReference>
<proteinExistence type="predicted"/>
<protein>
    <submittedName>
        <fullName evidence="1">Uncharacterized protein</fullName>
    </submittedName>
</protein>
<dbReference type="InterPro" id="IPR021109">
    <property type="entry name" value="Peptidase_aspartic_dom_sf"/>
</dbReference>
<comment type="caution">
    <text evidence="1">The sequence shown here is derived from an EMBL/GenBank/DDBJ whole genome shotgun (WGS) entry which is preliminary data.</text>
</comment>
<gene>
    <name evidence="1" type="ORF">MEDL_58130</name>
</gene>
<dbReference type="CDD" id="cd00303">
    <property type="entry name" value="retropepsin_like"/>
    <property type="match status" value="1"/>
</dbReference>
<evidence type="ECO:0000313" key="2">
    <source>
        <dbReference type="Proteomes" id="UP000683360"/>
    </source>
</evidence>
<sequence length="301" mass="33250">MAKARAVSEIHDVDECDLDNHDNNDSTFQDQFPVASNRVQIQQSPYIDAYYGHNPTRLTIDSGATGNMIRASAATKLNAKITSSSKSAHQADGSSPLTVVGETRLTFTRDKHQLYFEGLVVENLNSDILAGIPFMEKTPGSCSCSKSQLNKAQVLHSDLVRVDLDGLLQPGIKEKFKSLLRQYDNVFNPTFKGYNGAVGALEAKVNMGPVQPPQRKGRIPRYSKTQLVTLQKKFNELEDIGVFKKPEDIGVSVEYLNPSFLIKKPNGSFRLVTAFADVGRYSKPQPSLMPDVDSTLRQIAQ</sequence>
<dbReference type="EMBL" id="CAJPWZ010002834">
    <property type="protein sequence ID" value="CAG2246128.1"/>
    <property type="molecule type" value="Genomic_DNA"/>
</dbReference>
<keyword evidence="2" id="KW-1185">Reference proteome</keyword>
<name>A0A8S3UQE7_MYTED</name>
<reference evidence="1" key="1">
    <citation type="submission" date="2021-03" db="EMBL/GenBank/DDBJ databases">
        <authorList>
            <person name="Bekaert M."/>
        </authorList>
    </citation>
    <scope>NUCLEOTIDE SEQUENCE</scope>
</reference>